<evidence type="ECO:0000256" key="3">
    <source>
        <dbReference type="ARBA" id="ARBA00022714"/>
    </source>
</evidence>
<name>A0A563E417_9MICO</name>
<dbReference type="OrthoDB" id="25106at2"/>
<proteinExistence type="predicted"/>
<dbReference type="GO" id="GO:0016020">
    <property type="term" value="C:membrane"/>
    <property type="evidence" value="ECO:0007669"/>
    <property type="project" value="InterPro"/>
</dbReference>
<dbReference type="RefSeq" id="WP_146316020.1">
    <property type="nucleotide sequence ID" value="NZ_VCQV01000007.1"/>
</dbReference>
<dbReference type="GO" id="GO:0004497">
    <property type="term" value="F:monooxygenase activity"/>
    <property type="evidence" value="ECO:0007669"/>
    <property type="project" value="UniProtKB-ARBA"/>
</dbReference>
<keyword evidence="5" id="KW-0408">Iron</keyword>
<evidence type="ECO:0000256" key="1">
    <source>
        <dbReference type="ARBA" id="ARBA00002494"/>
    </source>
</evidence>
<keyword evidence="4" id="KW-0479">Metal-binding</keyword>
<evidence type="ECO:0000256" key="6">
    <source>
        <dbReference type="ARBA" id="ARBA00023014"/>
    </source>
</evidence>
<dbReference type="PRINTS" id="PR00162">
    <property type="entry name" value="RIESKE"/>
</dbReference>
<evidence type="ECO:0000256" key="5">
    <source>
        <dbReference type="ARBA" id="ARBA00023004"/>
    </source>
</evidence>
<keyword evidence="3" id="KW-0001">2Fe-2S</keyword>
<dbReference type="AlphaFoldDB" id="A0A563E417"/>
<accession>A0A563E417</accession>
<dbReference type="GO" id="GO:0051537">
    <property type="term" value="F:2 iron, 2 sulfur cluster binding"/>
    <property type="evidence" value="ECO:0007669"/>
    <property type="project" value="UniProtKB-KW"/>
</dbReference>
<sequence>MAPLDPTGGHPGAEPHENRPERRTVLRGAGVIAGALAVGGAVTACGAGGAGAASGTPGAKGGDATVPASKVPEGGGYIDATAQVVATQPTSGQYAAFSAVCTHEGCILNEVLDRMILCPCHGSEFSITDGSVKQGPATEPLPRRKIAKVGSNLKIT</sequence>
<comment type="function">
    <text evidence="1">Iron-sulfur subunit of the cytochrome bc1 complex, an essential component of the respiratory electron transport chain required for ATP synthesis. The bc1 complex catalyzes the oxidation of menaquinol and the reduction of cytochrome c in the respiratory chain. The bc1 complex operates through a Q-cycle mechanism that couples electron transfer to generation of the proton gradient that drives ATP synthesis.</text>
</comment>
<dbReference type="Gene3D" id="2.102.10.10">
    <property type="entry name" value="Rieske [2Fe-2S] iron-sulphur domain"/>
    <property type="match status" value="1"/>
</dbReference>
<evidence type="ECO:0000256" key="4">
    <source>
        <dbReference type="ARBA" id="ARBA00022723"/>
    </source>
</evidence>
<keyword evidence="13" id="KW-1185">Reference proteome</keyword>
<keyword evidence="6" id="KW-0411">Iron-sulfur</keyword>
<feature type="region of interest" description="Disordered" evidence="10">
    <location>
        <begin position="1"/>
        <end position="21"/>
    </location>
</feature>
<evidence type="ECO:0000313" key="13">
    <source>
        <dbReference type="Proteomes" id="UP000320244"/>
    </source>
</evidence>
<dbReference type="InterPro" id="IPR017941">
    <property type="entry name" value="Rieske_2Fe-2S"/>
</dbReference>
<evidence type="ECO:0000256" key="8">
    <source>
        <dbReference type="ARBA" id="ARBA00029586"/>
    </source>
</evidence>
<dbReference type="InterPro" id="IPR005805">
    <property type="entry name" value="Rieske_Fe-S_prot_C"/>
</dbReference>
<dbReference type="Pfam" id="PF00355">
    <property type="entry name" value="Rieske"/>
    <property type="match status" value="1"/>
</dbReference>
<dbReference type="GO" id="GO:0046872">
    <property type="term" value="F:metal ion binding"/>
    <property type="evidence" value="ECO:0007669"/>
    <property type="project" value="UniProtKB-KW"/>
</dbReference>
<evidence type="ECO:0000256" key="7">
    <source>
        <dbReference type="ARBA" id="ARBA00023157"/>
    </source>
</evidence>
<evidence type="ECO:0000256" key="9">
    <source>
        <dbReference type="ARBA" id="ARBA00034078"/>
    </source>
</evidence>
<dbReference type="SUPFAM" id="SSF50022">
    <property type="entry name" value="ISP domain"/>
    <property type="match status" value="1"/>
</dbReference>
<feature type="domain" description="Rieske" evidence="11">
    <location>
        <begin position="63"/>
        <end position="155"/>
    </location>
</feature>
<comment type="cofactor">
    <cofactor evidence="9">
        <name>[2Fe-2S] cluster</name>
        <dbReference type="ChEBI" id="CHEBI:190135"/>
    </cofactor>
</comment>
<comment type="caution">
    <text evidence="12">The sequence shown here is derived from an EMBL/GenBank/DDBJ whole genome shotgun (WGS) entry which is preliminary data.</text>
</comment>
<keyword evidence="7" id="KW-1015">Disulfide bond</keyword>
<reference evidence="12 13" key="1">
    <citation type="submission" date="2019-05" db="EMBL/GenBank/DDBJ databases">
        <authorList>
            <person name="Lee S.D."/>
        </authorList>
    </citation>
    <scope>NUCLEOTIDE SEQUENCE [LARGE SCALE GENOMIC DNA]</scope>
    <source>
        <strain evidence="12 13">C5-26</strain>
    </source>
</reference>
<dbReference type="InterPro" id="IPR014349">
    <property type="entry name" value="Rieske_Fe-S_prot"/>
</dbReference>
<reference evidence="12 13" key="2">
    <citation type="submission" date="2019-08" db="EMBL/GenBank/DDBJ databases">
        <title>Jejuicoccus antrihumi gen. nov., sp. nov., a new member of the family Dermacoccaceae isolated from a cave.</title>
        <authorList>
            <person name="Schumann P."/>
            <person name="Kim I.S."/>
        </authorList>
    </citation>
    <scope>NUCLEOTIDE SEQUENCE [LARGE SCALE GENOMIC DNA]</scope>
    <source>
        <strain evidence="12 13">C5-26</strain>
    </source>
</reference>
<dbReference type="EMBL" id="VCQV01000007">
    <property type="protein sequence ID" value="TWP37155.1"/>
    <property type="molecule type" value="Genomic_DNA"/>
</dbReference>
<dbReference type="PANTHER" id="PTHR10134">
    <property type="entry name" value="CYTOCHROME B-C1 COMPLEX SUBUNIT RIESKE, MITOCHONDRIAL"/>
    <property type="match status" value="1"/>
</dbReference>
<gene>
    <name evidence="12" type="ORF">FGL98_06995</name>
</gene>
<dbReference type="InterPro" id="IPR036922">
    <property type="entry name" value="Rieske_2Fe-2S_sf"/>
</dbReference>
<dbReference type="PROSITE" id="PS51296">
    <property type="entry name" value="RIESKE"/>
    <property type="match status" value="1"/>
</dbReference>
<dbReference type="PROSITE" id="PS51318">
    <property type="entry name" value="TAT"/>
    <property type="match status" value="1"/>
</dbReference>
<protein>
    <recommendedName>
        <fullName evidence="2">Cytochrome bc1 complex Rieske iron-sulfur subunit</fullName>
    </recommendedName>
    <alternativeName>
        <fullName evidence="8">Cytochrome bc1 reductase complex subunit QcrA</fullName>
    </alternativeName>
</protein>
<dbReference type="Proteomes" id="UP000320244">
    <property type="component" value="Unassembled WGS sequence"/>
</dbReference>
<dbReference type="InterPro" id="IPR006311">
    <property type="entry name" value="TAT_signal"/>
</dbReference>
<dbReference type="CDD" id="cd03467">
    <property type="entry name" value="Rieske"/>
    <property type="match status" value="1"/>
</dbReference>
<dbReference type="GO" id="GO:0016705">
    <property type="term" value="F:oxidoreductase activity, acting on paired donors, with incorporation or reduction of molecular oxygen"/>
    <property type="evidence" value="ECO:0007669"/>
    <property type="project" value="UniProtKB-ARBA"/>
</dbReference>
<evidence type="ECO:0000256" key="10">
    <source>
        <dbReference type="SAM" id="MobiDB-lite"/>
    </source>
</evidence>
<organism evidence="12 13">
    <name type="scientific">Leekyejoonella antrihumi</name>
    <dbReference type="NCBI Taxonomy" id="1660198"/>
    <lineage>
        <taxon>Bacteria</taxon>
        <taxon>Bacillati</taxon>
        <taxon>Actinomycetota</taxon>
        <taxon>Actinomycetes</taxon>
        <taxon>Micrococcales</taxon>
        <taxon>Dermacoccaceae</taxon>
        <taxon>Leekyejoonella</taxon>
    </lineage>
</organism>
<evidence type="ECO:0000259" key="11">
    <source>
        <dbReference type="PROSITE" id="PS51296"/>
    </source>
</evidence>
<evidence type="ECO:0000313" key="12">
    <source>
        <dbReference type="EMBL" id="TWP37155.1"/>
    </source>
</evidence>
<evidence type="ECO:0000256" key="2">
    <source>
        <dbReference type="ARBA" id="ARBA00015816"/>
    </source>
</evidence>